<sequence>MGGSIALASGATATRGSTAPDLASGGGGLWRQQRAAGQQIRCPRPLEQRWHAYPSPSTSVAAGGGGGSERRRRRRIQLPLLPFSLVFIDPGGWRSQGGGSVGRGSDRVDLPAAGDGDDGSGGSDYGELGRWRG</sequence>
<dbReference type="AlphaFoldDB" id="A0A1V1H3F1"/>
<evidence type="ECO:0000256" key="1">
    <source>
        <dbReference type="SAM" id="MobiDB-lite"/>
    </source>
</evidence>
<feature type="region of interest" description="Disordered" evidence="1">
    <location>
        <begin position="1"/>
        <end position="74"/>
    </location>
</feature>
<reference evidence="2" key="1">
    <citation type="submission" date="2009-05" db="EMBL/GenBank/DDBJ databases">
        <title>Oryza sativa Japonica Group genomic DNA, chromosome 6, BAC clone:KMK0024M20, cultivar:Khau Mac Kho.</title>
        <authorList>
            <person name="Matsumoto T."/>
            <person name="Wu J."/>
            <person name="Kanamori H."/>
        </authorList>
    </citation>
    <scope>NUCLEOTIDE SEQUENCE</scope>
    <source>
        <strain evidence="2">IRGC 105690</strain>
    </source>
</reference>
<evidence type="ECO:0000313" key="2">
    <source>
        <dbReference type="EMBL" id="BAX24911.1"/>
    </source>
</evidence>
<name>A0A1V1H3F1_ORYPU</name>
<protein>
    <submittedName>
        <fullName evidence="2">Uncharacterized protein</fullName>
    </submittedName>
</protein>
<proteinExistence type="predicted"/>
<accession>A0A1V1H3F1</accession>
<organism evidence="2">
    <name type="scientific">Oryza punctata</name>
    <name type="common">Red rice</name>
    <dbReference type="NCBI Taxonomy" id="4537"/>
    <lineage>
        <taxon>Eukaryota</taxon>
        <taxon>Viridiplantae</taxon>
        <taxon>Streptophyta</taxon>
        <taxon>Embryophyta</taxon>
        <taxon>Tracheophyta</taxon>
        <taxon>Spermatophyta</taxon>
        <taxon>Magnoliopsida</taxon>
        <taxon>Liliopsida</taxon>
        <taxon>Poales</taxon>
        <taxon>Poaceae</taxon>
        <taxon>BOP clade</taxon>
        <taxon>Oryzoideae</taxon>
        <taxon>Oryzeae</taxon>
        <taxon>Oryzinae</taxon>
        <taxon>Oryza</taxon>
    </lineage>
</organism>
<gene>
    <name evidence="2" type="primary">OP_Ba0021N11.33</name>
</gene>
<dbReference type="EMBL" id="AP011465">
    <property type="protein sequence ID" value="BAX24911.1"/>
    <property type="molecule type" value="Genomic_DNA"/>
</dbReference>
<feature type="region of interest" description="Disordered" evidence="1">
    <location>
        <begin position="93"/>
        <end position="133"/>
    </location>
</feature>
<feature type="compositionally biased region" description="Low complexity" evidence="1">
    <location>
        <begin position="1"/>
        <end position="19"/>
    </location>
</feature>